<evidence type="ECO:0000313" key="2">
    <source>
        <dbReference type="WBParaSite" id="maker-PairedContig_1281-snap-gene-0.4-mRNA-1"/>
    </source>
</evidence>
<protein>
    <submittedName>
        <fullName evidence="2">Uncharacterized protein</fullName>
    </submittedName>
</protein>
<feature type="compositionally biased region" description="Acidic residues" evidence="1">
    <location>
        <begin position="29"/>
        <end position="59"/>
    </location>
</feature>
<dbReference type="WBParaSite" id="maker-PairedContig_1281-snap-gene-0.4-mRNA-1">
    <property type="protein sequence ID" value="maker-PairedContig_1281-snap-gene-0.4-mRNA-1"/>
    <property type="gene ID" value="maker-PairedContig_1281-snap-gene-0.4"/>
</dbReference>
<organism evidence="2">
    <name type="scientific">Wuchereria bancrofti</name>
    <dbReference type="NCBI Taxonomy" id="6293"/>
    <lineage>
        <taxon>Eukaryota</taxon>
        <taxon>Metazoa</taxon>
        <taxon>Ecdysozoa</taxon>
        <taxon>Nematoda</taxon>
        <taxon>Chromadorea</taxon>
        <taxon>Rhabditida</taxon>
        <taxon>Spirurina</taxon>
        <taxon>Spiruromorpha</taxon>
        <taxon>Filarioidea</taxon>
        <taxon>Onchocercidae</taxon>
        <taxon>Wuchereria</taxon>
    </lineage>
</organism>
<feature type="compositionally biased region" description="Basic and acidic residues" evidence="1">
    <location>
        <begin position="14"/>
        <end position="28"/>
    </location>
</feature>
<reference evidence="2" key="1">
    <citation type="submission" date="2016-11" db="UniProtKB">
        <authorList>
            <consortium name="WormBaseParasite"/>
        </authorList>
    </citation>
    <scope>IDENTIFICATION</scope>
    <source>
        <strain evidence="2">pt0022</strain>
    </source>
</reference>
<name>A0A1I8EBT0_WUCBA</name>
<feature type="region of interest" description="Disordered" evidence="1">
    <location>
        <begin position="1"/>
        <end position="74"/>
    </location>
</feature>
<dbReference type="AlphaFoldDB" id="A0A1I8EBT0"/>
<evidence type="ECO:0000256" key="1">
    <source>
        <dbReference type="SAM" id="MobiDB-lite"/>
    </source>
</evidence>
<accession>A0A1I8EBT0</accession>
<proteinExistence type="predicted"/>
<sequence length="74" mass="8471">MPVFERSLITLLDETERRLEETEGRNTQEEMEEDAAPQESEFDKEEAESVPLPENDDDDGKNWPYGADGPSAKR</sequence>